<dbReference type="InterPro" id="IPR004827">
    <property type="entry name" value="bZIP"/>
</dbReference>
<evidence type="ECO:0000259" key="2">
    <source>
        <dbReference type="PROSITE" id="PS00036"/>
    </source>
</evidence>
<dbReference type="GeneID" id="68293531"/>
<dbReference type="PROSITE" id="PS00036">
    <property type="entry name" value="BZIP_BASIC"/>
    <property type="match status" value="1"/>
</dbReference>
<dbReference type="InterPro" id="IPR021833">
    <property type="entry name" value="DUF3425"/>
</dbReference>
<gene>
    <name evidence="3" type="ORF">CKM354_000795600</name>
</gene>
<evidence type="ECO:0000256" key="1">
    <source>
        <dbReference type="SAM" id="MobiDB-lite"/>
    </source>
</evidence>
<sequence length="570" mass="62383">MPTGAPRNGKRPAASRDTDNTGDEGSNGPEQRKLRNRMSQRAFRARQAMRIQELEERLEKTSTPAELQDQNAKLRQQLLEIHKKAISIQISLKAVADSAAQALGMENVPLDSFVTAIDSRERSASGKTASATPDSTIELARTSDRVDIPTSNAGAYVPEGYAHENTASSHTFRDGGAGINSALQEQRWQNFNLDYSSSNFGPAGSMFQYADNSPMGKSHPTANGSVQPAMSLMPLQSSQLGPERYQDLVERSMAHGNMSLVKRTNSIFSDHIDTYEACLAHHSTFAAKRHLGDEKLASAISCVVQAFASNTWQSAKAWDARTFTNLQALTAWRMNRTELNWRRIIPHFRPTKIQTFSAHPSIIDWMPWPSIRDNLIIYHSANPKLDQIIDDIGSCWAIEADLSQLIKCPTPVVGFVPLWPLVHTVTASNCHPDRPNSVCHHGCNTRVSSGDEDWALGSASECGSDGSGKLPAASVEELYGSAILARAAFQVLGLGIRTYNDYRLDPVLFERYPELFDSQADVMARGVRLGPPPRFTVSLHSSAPPVDPSVVAQYRELSAASLGSVTAEVA</sequence>
<dbReference type="SUPFAM" id="SSF57959">
    <property type="entry name" value="Leucine zipper domain"/>
    <property type="match status" value="1"/>
</dbReference>
<dbReference type="OrthoDB" id="10261951at2759"/>
<dbReference type="Pfam" id="PF11905">
    <property type="entry name" value="DUF3425"/>
    <property type="match status" value="1"/>
</dbReference>
<accession>A0A9P3CNR2</accession>
<dbReference type="Proteomes" id="UP000825890">
    <property type="component" value="Unassembled WGS sequence"/>
</dbReference>
<organism evidence="3 4">
    <name type="scientific">Cercospora kikuchii</name>
    <dbReference type="NCBI Taxonomy" id="84275"/>
    <lineage>
        <taxon>Eukaryota</taxon>
        <taxon>Fungi</taxon>
        <taxon>Dikarya</taxon>
        <taxon>Ascomycota</taxon>
        <taxon>Pezizomycotina</taxon>
        <taxon>Dothideomycetes</taxon>
        <taxon>Dothideomycetidae</taxon>
        <taxon>Mycosphaerellales</taxon>
        <taxon>Mycosphaerellaceae</taxon>
        <taxon>Cercospora</taxon>
    </lineage>
</organism>
<dbReference type="Gene3D" id="1.20.5.170">
    <property type="match status" value="1"/>
</dbReference>
<dbReference type="PANTHER" id="PTHR38116">
    <property type="entry name" value="CHROMOSOME 7, WHOLE GENOME SHOTGUN SEQUENCE"/>
    <property type="match status" value="1"/>
</dbReference>
<name>A0A9P3CNR2_9PEZI</name>
<feature type="region of interest" description="Disordered" evidence="1">
    <location>
        <begin position="1"/>
        <end position="44"/>
    </location>
</feature>
<reference evidence="3 4" key="1">
    <citation type="submission" date="2021-01" db="EMBL/GenBank/DDBJ databases">
        <title>Cercospora kikuchii MAFF 305040 whole genome shotgun sequence.</title>
        <authorList>
            <person name="Kashiwa T."/>
            <person name="Suzuki T."/>
        </authorList>
    </citation>
    <scope>NUCLEOTIDE SEQUENCE [LARGE SCALE GENOMIC DNA]</scope>
    <source>
        <strain evidence="3 4">MAFF 305040</strain>
    </source>
</reference>
<dbReference type="InterPro" id="IPR046347">
    <property type="entry name" value="bZIP_sf"/>
</dbReference>
<evidence type="ECO:0000313" key="4">
    <source>
        <dbReference type="Proteomes" id="UP000825890"/>
    </source>
</evidence>
<dbReference type="PANTHER" id="PTHR38116:SF9">
    <property type="entry name" value="BZIP DOMAIN-CONTAINING PROTEIN"/>
    <property type="match status" value="1"/>
</dbReference>
<dbReference type="EMBL" id="BOLY01000005">
    <property type="protein sequence ID" value="GIZ44767.1"/>
    <property type="molecule type" value="Genomic_DNA"/>
</dbReference>
<dbReference type="AlphaFoldDB" id="A0A9P3CNR2"/>
<dbReference type="GO" id="GO:0003700">
    <property type="term" value="F:DNA-binding transcription factor activity"/>
    <property type="evidence" value="ECO:0007669"/>
    <property type="project" value="InterPro"/>
</dbReference>
<evidence type="ECO:0000313" key="3">
    <source>
        <dbReference type="EMBL" id="GIZ44767.1"/>
    </source>
</evidence>
<dbReference type="CDD" id="cd14688">
    <property type="entry name" value="bZIP_YAP"/>
    <property type="match status" value="1"/>
</dbReference>
<comment type="caution">
    <text evidence="3">The sequence shown here is derived from an EMBL/GenBank/DDBJ whole genome shotgun (WGS) entry which is preliminary data.</text>
</comment>
<protein>
    <recommendedName>
        <fullName evidence="2">BZIP domain-containing protein</fullName>
    </recommendedName>
</protein>
<keyword evidence="4" id="KW-1185">Reference proteome</keyword>
<feature type="domain" description="BZIP" evidence="2">
    <location>
        <begin position="32"/>
        <end position="46"/>
    </location>
</feature>
<proteinExistence type="predicted"/>
<dbReference type="RefSeq" id="XP_044659254.1">
    <property type="nucleotide sequence ID" value="XM_044803319.1"/>
</dbReference>